<dbReference type="AlphaFoldDB" id="A0A0A9H3F6"/>
<evidence type="ECO:0000313" key="1">
    <source>
        <dbReference type="EMBL" id="JAE31735.1"/>
    </source>
</evidence>
<reference evidence="1" key="1">
    <citation type="submission" date="2014-09" db="EMBL/GenBank/DDBJ databases">
        <authorList>
            <person name="Magalhaes I.L.F."/>
            <person name="Oliveira U."/>
            <person name="Santos F.R."/>
            <person name="Vidigal T.H.D.A."/>
            <person name="Brescovit A.D."/>
            <person name="Santos A.J."/>
        </authorList>
    </citation>
    <scope>NUCLEOTIDE SEQUENCE</scope>
    <source>
        <tissue evidence="1">Shoot tissue taken approximately 20 cm above the soil surface</tissue>
    </source>
</reference>
<sequence>MNSAEHPLKSGMLSIYGLYSV</sequence>
<dbReference type="EMBL" id="GBRH01166161">
    <property type="protein sequence ID" value="JAE31735.1"/>
    <property type="molecule type" value="Transcribed_RNA"/>
</dbReference>
<reference evidence="1" key="2">
    <citation type="journal article" date="2015" name="Data Brief">
        <title>Shoot transcriptome of the giant reed, Arundo donax.</title>
        <authorList>
            <person name="Barrero R.A."/>
            <person name="Guerrero F.D."/>
            <person name="Moolhuijzen P."/>
            <person name="Goolsby J.A."/>
            <person name="Tidwell J."/>
            <person name="Bellgard S.E."/>
            <person name="Bellgard M.I."/>
        </authorList>
    </citation>
    <scope>NUCLEOTIDE SEQUENCE</scope>
    <source>
        <tissue evidence="1">Shoot tissue taken approximately 20 cm above the soil surface</tissue>
    </source>
</reference>
<name>A0A0A9H3F6_ARUDO</name>
<protein>
    <submittedName>
        <fullName evidence="1">SKOR</fullName>
    </submittedName>
</protein>
<proteinExistence type="predicted"/>
<accession>A0A0A9H3F6</accession>
<organism evidence="1">
    <name type="scientific">Arundo donax</name>
    <name type="common">Giant reed</name>
    <name type="synonym">Donax arundinaceus</name>
    <dbReference type="NCBI Taxonomy" id="35708"/>
    <lineage>
        <taxon>Eukaryota</taxon>
        <taxon>Viridiplantae</taxon>
        <taxon>Streptophyta</taxon>
        <taxon>Embryophyta</taxon>
        <taxon>Tracheophyta</taxon>
        <taxon>Spermatophyta</taxon>
        <taxon>Magnoliopsida</taxon>
        <taxon>Liliopsida</taxon>
        <taxon>Poales</taxon>
        <taxon>Poaceae</taxon>
        <taxon>PACMAD clade</taxon>
        <taxon>Arundinoideae</taxon>
        <taxon>Arundineae</taxon>
        <taxon>Arundo</taxon>
    </lineage>
</organism>